<proteinExistence type="predicted"/>
<dbReference type="PATRIC" id="fig|452652.3.peg.3346"/>
<dbReference type="KEGG" id="ksk:KSE_33390"/>
<dbReference type="AlphaFoldDB" id="E4ND68"/>
<reference evidence="1 2" key="1">
    <citation type="journal article" date="2010" name="DNA Res.">
        <title>Genome sequence of Kitasatospora setae NBRC 14216T: an evolutionary snapshot of the family Streptomycetaceae.</title>
        <authorList>
            <person name="Ichikawa N."/>
            <person name="Oguchi A."/>
            <person name="Ikeda H."/>
            <person name="Ishikawa J."/>
            <person name="Kitani S."/>
            <person name="Watanabe Y."/>
            <person name="Nakamura S."/>
            <person name="Katano Y."/>
            <person name="Kishi E."/>
            <person name="Sasagawa M."/>
            <person name="Ankai A."/>
            <person name="Fukui S."/>
            <person name="Hashimoto Y."/>
            <person name="Kamata S."/>
            <person name="Otoguro M."/>
            <person name="Tanikawa S."/>
            <person name="Nihira T."/>
            <person name="Horinouchi S."/>
            <person name="Ohnishi Y."/>
            <person name="Hayakawa M."/>
            <person name="Kuzuyama T."/>
            <person name="Arisawa A."/>
            <person name="Nomoto F."/>
            <person name="Miura H."/>
            <person name="Takahashi Y."/>
            <person name="Fujita N."/>
        </authorList>
    </citation>
    <scope>NUCLEOTIDE SEQUENCE [LARGE SCALE GENOMIC DNA]</scope>
    <source>
        <strain evidence="2">ATCC 33774 / DSM 43861 / JCM 3304 / KCC A-0304 / NBRC 14216 / KM-6054</strain>
    </source>
</reference>
<organism evidence="1 2">
    <name type="scientific">Kitasatospora setae (strain ATCC 33774 / DSM 43861 / JCM 3304 / KCC A-0304 / NBRC 14216 / KM-6054)</name>
    <name type="common">Streptomyces setae</name>
    <dbReference type="NCBI Taxonomy" id="452652"/>
    <lineage>
        <taxon>Bacteria</taxon>
        <taxon>Bacillati</taxon>
        <taxon>Actinomycetota</taxon>
        <taxon>Actinomycetes</taxon>
        <taxon>Kitasatosporales</taxon>
        <taxon>Streptomycetaceae</taxon>
        <taxon>Kitasatospora</taxon>
    </lineage>
</organism>
<dbReference type="RefSeq" id="WP_014136456.1">
    <property type="nucleotide sequence ID" value="NC_016109.1"/>
</dbReference>
<dbReference type="EMBL" id="AP010968">
    <property type="protein sequence ID" value="BAJ29149.1"/>
    <property type="molecule type" value="Genomic_DNA"/>
</dbReference>
<protein>
    <submittedName>
        <fullName evidence="1">Uncharacterized protein</fullName>
    </submittedName>
</protein>
<evidence type="ECO:0000313" key="2">
    <source>
        <dbReference type="Proteomes" id="UP000007076"/>
    </source>
</evidence>
<dbReference type="HOGENOM" id="CLU_1072742_0_0_11"/>
<dbReference type="STRING" id="452652.KSE_33390"/>
<evidence type="ECO:0000313" key="1">
    <source>
        <dbReference type="EMBL" id="BAJ29149.1"/>
    </source>
</evidence>
<accession>E4ND68</accession>
<sequence>MFEEIKALADRVPAGRASFVILTGSAVDRSGPAGDIDLVVVLRDEVPLEEAVDLRVAFSAEYARLHRRFDRHPDLEWPGEVLFARDLRTARRGAAFRRDPSGVILPGPLDEPWRYWISMVASGTAVRGAAEHAEQAAGCAAALVRQQLSRILPYGGTVRLDRFLALPGWWEEWRLPTAGSPRGEAVRTRLVRALARIAAAGEIALAGERVTLPGPTVRGWGERLEPGPAAPPDLDAYHVQYCFAAAQAYGSHPSGVDHP</sequence>
<name>E4ND68_KITSK</name>
<keyword evidence="2" id="KW-1185">Reference proteome</keyword>
<gene>
    <name evidence="1" type="ordered locus">KSE_33390</name>
</gene>
<dbReference type="Proteomes" id="UP000007076">
    <property type="component" value="Chromosome"/>
</dbReference>